<dbReference type="GO" id="GO:0046872">
    <property type="term" value="F:metal ion binding"/>
    <property type="evidence" value="ECO:0007669"/>
    <property type="project" value="UniProtKB-KW"/>
</dbReference>
<dbReference type="HOGENOM" id="CLU_028458_4_1_6"/>
<dbReference type="EC" id="4.1.1.68" evidence="3"/>
<dbReference type="PANTHER" id="PTHR11820:SF114">
    <property type="entry name" value="4-HYDROXYPHENYLACETATE CATABOLISM PROTEIN"/>
    <property type="match status" value="1"/>
</dbReference>
<feature type="domain" description="Fumarylacetoacetase-like C-terminal" evidence="2">
    <location>
        <begin position="4"/>
        <end position="206"/>
    </location>
</feature>
<dbReference type="EMBL" id="CP006664">
    <property type="protein sequence ID" value="AIJ09675.1"/>
    <property type="molecule type" value="Genomic_DNA"/>
</dbReference>
<gene>
    <name evidence="3" type="primary">hpaG</name>
    <name evidence="3" type="ORF">ETEE_3251</name>
</gene>
<keyword evidence="3" id="KW-0413">Isomerase</keyword>
<dbReference type="GO" id="GO:0008704">
    <property type="term" value="F:5-carboxymethyl-2-hydroxymuconate delta-isomerase activity"/>
    <property type="evidence" value="ECO:0007669"/>
    <property type="project" value="InterPro"/>
</dbReference>
<dbReference type="EC" id="5.3.3.-" evidence="3"/>
<sequence>MEGTVFAVALNHRSQLAAWDAQFHSPPYQEPPKTPVWFIKPRNTVIPSGAAIPHPAGEQVLSGATLALVVGQRAHKVSVQQAAEFIAGFALANEVSLPESSFYRPAIKAKCRDGFCPLGDRVVLSAEQIATLTIVTAINGVEVDRWSTADLLRSAPQLLSALSDFATLQPGDVILLGTPQQRVTIKPGDRVSVRATGFPTLENLVVTQGDGV</sequence>
<dbReference type="GO" id="GO:0018800">
    <property type="term" value="F:5-oxopent-3-ene-1,2,5-tricarboxylate decarboxylase activity"/>
    <property type="evidence" value="ECO:0007669"/>
    <property type="project" value="UniProtKB-EC"/>
</dbReference>
<evidence type="ECO:0000259" key="2">
    <source>
        <dbReference type="Pfam" id="PF01557"/>
    </source>
</evidence>
<dbReference type="InterPro" id="IPR011234">
    <property type="entry name" value="Fumarylacetoacetase-like_C"/>
</dbReference>
<accession>A0A076LME3</accession>
<dbReference type="NCBIfam" id="TIGR02305">
    <property type="entry name" value="HpaG-N-term"/>
    <property type="match status" value="1"/>
</dbReference>
<evidence type="ECO:0000256" key="1">
    <source>
        <dbReference type="ARBA" id="ARBA00022723"/>
    </source>
</evidence>
<dbReference type="SUPFAM" id="SSF56529">
    <property type="entry name" value="FAH"/>
    <property type="match status" value="1"/>
</dbReference>
<reference evidence="3 4" key="1">
    <citation type="journal article" date="2012" name="PLoS ONE">
        <title>Edwardsiella comparative phylogenomics reveal the new intra/inter-species taxonomic relationships, virulence evolution and niche adaptation mechanisms.</title>
        <authorList>
            <person name="Yang M."/>
            <person name="Lv Y."/>
            <person name="Xiao J."/>
            <person name="Wu H."/>
            <person name="Zheng H."/>
            <person name="Liu Q."/>
            <person name="Zhang Y."/>
            <person name="Wang Q."/>
        </authorList>
    </citation>
    <scope>NUCLEOTIDE SEQUENCE [LARGE SCALE GENOMIC DNA]</scope>
    <source>
        <strain evidence="4">080813</strain>
    </source>
</reference>
<evidence type="ECO:0000313" key="3">
    <source>
        <dbReference type="EMBL" id="AIJ09675.1"/>
    </source>
</evidence>
<evidence type="ECO:0000313" key="4">
    <source>
        <dbReference type="Proteomes" id="UP000028681"/>
    </source>
</evidence>
<proteinExistence type="predicted"/>
<dbReference type="Pfam" id="PF01557">
    <property type="entry name" value="FAA_hydrolase"/>
    <property type="match status" value="1"/>
</dbReference>
<dbReference type="PANTHER" id="PTHR11820">
    <property type="entry name" value="ACYLPYRUVASE"/>
    <property type="match status" value="1"/>
</dbReference>
<protein>
    <submittedName>
        <fullName evidence="3">5-carboxymethyl-2-oxo-hex-3-ene-1,7-dioate decarboxylase / 2-hydroxyhepta-2,4-diene-1,7-dioate isomerase</fullName>
        <ecNumber evidence="3">4.1.1.68</ecNumber>
        <ecNumber evidence="3">5.3.3.-</ecNumber>
    </submittedName>
</protein>
<dbReference type="Gene3D" id="3.90.850.10">
    <property type="entry name" value="Fumarylacetoacetase-like, C-terminal domain"/>
    <property type="match status" value="1"/>
</dbReference>
<dbReference type="AlphaFoldDB" id="A0A076LME3"/>
<dbReference type="RefSeq" id="WP_034164362.1">
    <property type="nucleotide sequence ID" value="NZ_CP006664.1"/>
</dbReference>
<dbReference type="InterPro" id="IPR012686">
    <property type="entry name" value="HPA_isomer/decarb_N"/>
</dbReference>
<name>A0A076LME3_9GAMM</name>
<dbReference type="Proteomes" id="UP000028681">
    <property type="component" value="Chromosome"/>
</dbReference>
<organism evidence="3 4">
    <name type="scientific">Edwardsiella anguillarum ET080813</name>
    <dbReference type="NCBI Taxonomy" id="667120"/>
    <lineage>
        <taxon>Bacteria</taxon>
        <taxon>Pseudomonadati</taxon>
        <taxon>Pseudomonadota</taxon>
        <taxon>Gammaproteobacteria</taxon>
        <taxon>Enterobacterales</taxon>
        <taxon>Hafniaceae</taxon>
        <taxon>Edwardsiella</taxon>
    </lineage>
</organism>
<keyword evidence="3" id="KW-0456">Lyase</keyword>
<keyword evidence="1" id="KW-0479">Metal-binding</keyword>
<dbReference type="GeneID" id="33940716"/>
<dbReference type="InterPro" id="IPR036663">
    <property type="entry name" value="Fumarylacetoacetase_C_sf"/>
</dbReference>
<dbReference type="KEGG" id="ete:ETEE_3251"/>